<evidence type="ECO:0000313" key="3">
    <source>
        <dbReference type="EMBL" id="EEB13019.1"/>
    </source>
</evidence>
<dbReference type="Gene3D" id="2.60.220.30">
    <property type="match status" value="1"/>
</dbReference>
<organism>
    <name type="scientific">Pediculus humanus subsp. corporis</name>
    <name type="common">Body louse</name>
    <dbReference type="NCBI Taxonomy" id="121224"/>
    <lineage>
        <taxon>Eukaryota</taxon>
        <taxon>Metazoa</taxon>
        <taxon>Ecdysozoa</taxon>
        <taxon>Arthropoda</taxon>
        <taxon>Hexapoda</taxon>
        <taxon>Insecta</taxon>
        <taxon>Pterygota</taxon>
        <taxon>Neoptera</taxon>
        <taxon>Paraneoptera</taxon>
        <taxon>Psocodea</taxon>
        <taxon>Troctomorpha</taxon>
        <taxon>Phthiraptera</taxon>
        <taxon>Anoplura</taxon>
        <taxon>Pediculidae</taxon>
        <taxon>Pediculus</taxon>
    </lineage>
</organism>
<dbReference type="EMBL" id="AAZO01002529">
    <property type="status" value="NOT_ANNOTATED_CDS"/>
    <property type="molecule type" value="Genomic_DNA"/>
</dbReference>
<dbReference type="InterPro" id="IPR011029">
    <property type="entry name" value="DEATH-like_dom_sf"/>
</dbReference>
<gene>
    <name evidence="4" type="primary">8237640</name>
    <name evidence="3" type="ORF">Phum_PHUM219230</name>
</gene>
<reference evidence="3" key="1">
    <citation type="submission" date="2007-04" db="EMBL/GenBank/DDBJ databases">
        <title>Annotation of Pediculus humanus corporis strain USDA.</title>
        <authorList>
            <person name="Kirkness E."/>
            <person name="Hannick L."/>
            <person name="Hass B."/>
            <person name="Bruggner R."/>
            <person name="Lawson D."/>
            <person name="Bidwell S."/>
            <person name="Joardar V."/>
            <person name="Caler E."/>
            <person name="Walenz B."/>
            <person name="Inman J."/>
            <person name="Schobel S."/>
            <person name="Galinsky K."/>
            <person name="Amedeo P."/>
            <person name="Strausberg R."/>
        </authorList>
    </citation>
    <scope>NUCLEOTIDE SEQUENCE</scope>
    <source>
        <strain evidence="3">USDA</strain>
    </source>
</reference>
<dbReference type="EMBL" id="DS235179">
    <property type="protein sequence ID" value="EEB13019.1"/>
    <property type="molecule type" value="Genomic_DNA"/>
</dbReference>
<evidence type="ECO:0000256" key="1">
    <source>
        <dbReference type="SAM" id="MobiDB-lite"/>
    </source>
</evidence>
<dbReference type="OrthoDB" id="1394818at2759"/>
<accession>E0VI13</accession>
<dbReference type="PANTHER" id="PTHR15077">
    <property type="entry name" value="FAS-ASSOCIATING DEATH DOMAIN-CONTAINING PROTEIN FADD"/>
    <property type="match status" value="1"/>
</dbReference>
<dbReference type="SUPFAM" id="SSF47986">
    <property type="entry name" value="DEATH domain"/>
    <property type="match status" value="1"/>
</dbReference>
<dbReference type="Pfam" id="PF14846">
    <property type="entry name" value="DUF4485"/>
    <property type="match status" value="1"/>
</dbReference>
<protein>
    <recommendedName>
        <fullName evidence="2">Death domain-containing protein</fullName>
    </recommendedName>
</protein>
<feature type="domain" description="Death" evidence="2">
    <location>
        <begin position="816"/>
        <end position="887"/>
    </location>
</feature>
<dbReference type="RefSeq" id="XP_002425757.1">
    <property type="nucleotide sequence ID" value="XM_002425712.1"/>
</dbReference>
<dbReference type="Proteomes" id="UP000009046">
    <property type="component" value="Unassembled WGS sequence"/>
</dbReference>
<dbReference type="Pfam" id="PF00791">
    <property type="entry name" value="ZU5"/>
    <property type="match status" value="1"/>
</dbReference>
<dbReference type="InParanoid" id="E0VI13"/>
<evidence type="ECO:0000313" key="4">
    <source>
        <dbReference type="EnsemblMetazoa" id="PHUM219230-PA"/>
    </source>
</evidence>
<dbReference type="InterPro" id="IPR000906">
    <property type="entry name" value="ZU5_dom"/>
</dbReference>
<sequence length="1022" mass="116188">MNCETNNIFKPPLRLTRSTACLFKKEELKTCVESGPKVKEKRKALLKNTVEKVAEVFEKRLKSVNVNSTKPNGVKKQCIDRIVGVLTRNRLRSLLENTDFNNDIKKNILRDFIDNGYGTSSDTSRECAESVKSESRDSLESGFSDPCRLREPLCFEEFTNSNNSNDVTVFLNGKCPNSSSPENNAENLRSQYVPKVTILAEKNVIALIPNENLQNYNGAFSLKIEDRKFFTNMRIHHVSPVVSVIPHNICLFEAYPAILIVPLRVKPKNENWLSCFYSSSNSGDALQWQRLPKRNYFYSNGCLIVTTCNFDYFTAVLEEPYPEILKRIRCRTGGRLRIRNVPGIEINFPKGCLEHDVDACLRVMFDNEPSMDNCSDVNKSLLASPIISLGPHGLEFNSNRLPVLISLPIPNYHEIIRVCPNAKLIAYESSTDDGEPMVWKKIDVELSPLNFIGYRHGISGSLIPVVTFPVYHFSFFKIMWELLSATFYEAKMGMTYFYPYISFSMMCQAFMEESQENDKFALEVICYRSDRVGASLKPKLVRPGRISVKLRSQMFEADVEAGEDSEMIKEESDFRGRDFEKQYACKFKPESKIEKGTFGKVIIERVSTKKDLLFEFNLHKGTNWKQLAKVLGFTNSEIENMLGFSPDPFLAMMDIYNSRGGTFEEFVQATYVVSREIMSPGSGNESTGSIQSHSSNNSGASGSVSQDSPMRKLWKMRPWGRLPDSDSADSSTVASNTTYQRGSSSTSKDKKRTKPASKANSPIAPKRRKFSDASETVPSTSTDDEMEVRKTVPDEKYRKLRDKDLWRISLGIARRDWRNLGRTLGIEEIVLINLEHSHQSVGFRECAYQMLLEWKGRKPKKCTFGELYSALLREKMVSVAKFMVNKIQHKEGFNDDESDSDRNKVVLWIRKLRACDATIEEMNIRNEFIYGLLTCVKSGELRPPFTEAPPTEAIIKLKHLLPSSTDGKEFNIDWIEDLQKADSNIPEIYRKSPDGGEFLSQQPIPKSGAFCYIAIVSKSMTE</sequence>
<evidence type="ECO:0000313" key="5">
    <source>
        <dbReference type="Proteomes" id="UP000009046"/>
    </source>
</evidence>
<dbReference type="InterPro" id="IPR016729">
    <property type="entry name" value="FADD"/>
</dbReference>
<dbReference type="CDD" id="cd01670">
    <property type="entry name" value="Death"/>
    <property type="match status" value="1"/>
</dbReference>
<dbReference type="GeneID" id="8237640"/>
<reference evidence="3" key="2">
    <citation type="submission" date="2007-04" db="EMBL/GenBank/DDBJ databases">
        <title>The genome of the human body louse.</title>
        <authorList>
            <consortium name="The Human Body Louse Genome Consortium"/>
            <person name="Kirkness E."/>
            <person name="Walenz B."/>
            <person name="Hass B."/>
            <person name="Bruggner R."/>
            <person name="Strausberg R."/>
        </authorList>
    </citation>
    <scope>NUCLEOTIDE SEQUENCE</scope>
    <source>
        <strain evidence="3">USDA</strain>
    </source>
</reference>
<name>E0VI13_PEDHC</name>
<reference evidence="4" key="3">
    <citation type="submission" date="2021-02" db="UniProtKB">
        <authorList>
            <consortium name="EnsemblMetazoa"/>
        </authorList>
    </citation>
    <scope>IDENTIFICATION</scope>
    <source>
        <strain evidence="4">USDA</strain>
    </source>
</reference>
<dbReference type="OMA" id="NICLFEA"/>
<feature type="compositionally biased region" description="Low complexity" evidence="1">
    <location>
        <begin position="728"/>
        <end position="746"/>
    </location>
</feature>
<dbReference type="VEuPathDB" id="VectorBase:PHUM219230"/>
<dbReference type="Pfam" id="PF00531">
    <property type="entry name" value="Death"/>
    <property type="match status" value="1"/>
</dbReference>
<dbReference type="GO" id="GO:0007165">
    <property type="term" value="P:signal transduction"/>
    <property type="evidence" value="ECO:0007669"/>
    <property type="project" value="InterPro"/>
</dbReference>
<dbReference type="eggNOG" id="ENOG502SQS8">
    <property type="taxonomic scope" value="Eukaryota"/>
</dbReference>
<dbReference type="Gene3D" id="1.10.533.10">
    <property type="entry name" value="Death Domain, Fas"/>
    <property type="match status" value="1"/>
</dbReference>
<dbReference type="HOGENOM" id="CLU_295829_0_0_1"/>
<dbReference type="PROSITE" id="PS50017">
    <property type="entry name" value="DEATH_DOMAIN"/>
    <property type="match status" value="1"/>
</dbReference>
<feature type="region of interest" description="Disordered" evidence="1">
    <location>
        <begin position="679"/>
        <end position="789"/>
    </location>
</feature>
<evidence type="ECO:0000259" key="2">
    <source>
        <dbReference type="PROSITE" id="PS50017"/>
    </source>
</evidence>
<dbReference type="EnsemblMetazoa" id="PHUM219230-RA">
    <property type="protein sequence ID" value="PHUM219230-PA"/>
    <property type="gene ID" value="PHUM219230"/>
</dbReference>
<dbReference type="InterPro" id="IPR000488">
    <property type="entry name" value="Death_dom"/>
</dbReference>
<feature type="compositionally biased region" description="Low complexity" evidence="1">
    <location>
        <begin position="686"/>
        <end position="705"/>
    </location>
</feature>
<keyword evidence="5" id="KW-1185">Reference proteome</keyword>
<dbReference type="CTD" id="8237640"/>
<dbReference type="AlphaFoldDB" id="E0VI13"/>
<dbReference type="KEGG" id="phu:Phum_PHUM219230"/>
<proteinExistence type="predicted"/>
<dbReference type="InterPro" id="IPR027831">
    <property type="entry name" value="DUF4485"/>
</dbReference>